<evidence type="ECO:0000313" key="3">
    <source>
        <dbReference type="EMBL" id="SHM65036.1"/>
    </source>
</evidence>
<sequence>MKKIIITVVLLLMFGYAIFDLTKSEESNQATEEEIIVSKKKEDTSKKDTSSDIQEGLEVGDEAPDFQLQTLNGENSKLSDYRGQRVMLNFWATWCPPCRAEMPDMEKFFQNKDVEILAVNLAETEASIEDVHDFVEEFGLSFSILLDEGNQAATTYQIRPIPSSYMIDSMGIIRYKAYGPLNYEMKVSEFEKMQ</sequence>
<dbReference type="InterPro" id="IPR017937">
    <property type="entry name" value="Thioredoxin_CS"/>
</dbReference>
<dbReference type="InterPro" id="IPR050553">
    <property type="entry name" value="Thioredoxin_ResA/DsbE_sf"/>
</dbReference>
<dbReference type="InterPro" id="IPR000866">
    <property type="entry name" value="AhpC/TSA"/>
</dbReference>
<evidence type="ECO:0000259" key="2">
    <source>
        <dbReference type="PROSITE" id="PS51352"/>
    </source>
</evidence>
<dbReference type="AlphaFoldDB" id="A0A1M7KIV6"/>
<dbReference type="CDD" id="cd02966">
    <property type="entry name" value="TlpA_like_family"/>
    <property type="match status" value="1"/>
</dbReference>
<keyword evidence="1" id="KW-1015">Disulfide bond</keyword>
<dbReference type="GO" id="GO:0016209">
    <property type="term" value="F:antioxidant activity"/>
    <property type="evidence" value="ECO:0007669"/>
    <property type="project" value="InterPro"/>
</dbReference>
<dbReference type="STRING" id="1027249.SAMN05216179_0721"/>
<keyword evidence="4" id="KW-1185">Reference proteome</keyword>
<protein>
    <submittedName>
        <fullName evidence="3">Peroxiredoxin</fullName>
    </submittedName>
</protein>
<dbReference type="PROSITE" id="PS00194">
    <property type="entry name" value="THIOREDOXIN_1"/>
    <property type="match status" value="1"/>
</dbReference>
<dbReference type="EMBL" id="FRCZ01000001">
    <property type="protein sequence ID" value="SHM65036.1"/>
    <property type="molecule type" value="Genomic_DNA"/>
</dbReference>
<accession>A0A1M7KIV6</accession>
<evidence type="ECO:0000256" key="1">
    <source>
        <dbReference type="ARBA" id="ARBA00023157"/>
    </source>
</evidence>
<dbReference type="Pfam" id="PF00578">
    <property type="entry name" value="AhpC-TSA"/>
    <property type="match status" value="1"/>
</dbReference>
<dbReference type="Proteomes" id="UP000184184">
    <property type="component" value="Unassembled WGS sequence"/>
</dbReference>
<organism evidence="3 4">
    <name type="scientific">Gracilibacillus kekensis</name>
    <dbReference type="NCBI Taxonomy" id="1027249"/>
    <lineage>
        <taxon>Bacteria</taxon>
        <taxon>Bacillati</taxon>
        <taxon>Bacillota</taxon>
        <taxon>Bacilli</taxon>
        <taxon>Bacillales</taxon>
        <taxon>Bacillaceae</taxon>
        <taxon>Gracilibacillus</taxon>
    </lineage>
</organism>
<dbReference type="OrthoDB" id="25753at2"/>
<dbReference type="GO" id="GO:0016491">
    <property type="term" value="F:oxidoreductase activity"/>
    <property type="evidence" value="ECO:0007669"/>
    <property type="project" value="InterPro"/>
</dbReference>
<gene>
    <name evidence="3" type="ORF">SAMN05216179_0721</name>
</gene>
<dbReference type="PROSITE" id="PS51352">
    <property type="entry name" value="THIOREDOXIN_2"/>
    <property type="match status" value="1"/>
</dbReference>
<feature type="domain" description="Thioredoxin" evidence="2">
    <location>
        <begin position="57"/>
        <end position="194"/>
    </location>
</feature>
<name>A0A1M7KIV6_9BACI</name>
<dbReference type="SUPFAM" id="SSF52833">
    <property type="entry name" value="Thioredoxin-like"/>
    <property type="match status" value="1"/>
</dbReference>
<evidence type="ECO:0000313" key="4">
    <source>
        <dbReference type="Proteomes" id="UP000184184"/>
    </source>
</evidence>
<dbReference type="PANTHER" id="PTHR42852">
    <property type="entry name" value="THIOL:DISULFIDE INTERCHANGE PROTEIN DSBE"/>
    <property type="match status" value="1"/>
</dbReference>
<dbReference type="PANTHER" id="PTHR42852:SF1">
    <property type="entry name" value="THIOREDOXIN-LIKE PROTEIN YNEN"/>
    <property type="match status" value="1"/>
</dbReference>
<proteinExistence type="predicted"/>
<reference evidence="3 4" key="1">
    <citation type="submission" date="2016-11" db="EMBL/GenBank/DDBJ databases">
        <authorList>
            <person name="Jaros S."/>
            <person name="Januszkiewicz K."/>
            <person name="Wedrychowicz H."/>
        </authorList>
    </citation>
    <scope>NUCLEOTIDE SEQUENCE [LARGE SCALE GENOMIC DNA]</scope>
    <source>
        <strain evidence="3 4">CGMCC 1.10681</strain>
    </source>
</reference>
<dbReference type="RefSeq" id="WP_073199705.1">
    <property type="nucleotide sequence ID" value="NZ_FRCZ01000001.1"/>
</dbReference>
<dbReference type="InterPro" id="IPR036249">
    <property type="entry name" value="Thioredoxin-like_sf"/>
</dbReference>
<dbReference type="InterPro" id="IPR013766">
    <property type="entry name" value="Thioredoxin_domain"/>
</dbReference>
<dbReference type="Gene3D" id="3.40.30.10">
    <property type="entry name" value="Glutaredoxin"/>
    <property type="match status" value="1"/>
</dbReference>